<organism evidence="9">
    <name type="scientific">bioreactor metagenome</name>
    <dbReference type="NCBI Taxonomy" id="1076179"/>
    <lineage>
        <taxon>unclassified sequences</taxon>
        <taxon>metagenomes</taxon>
        <taxon>ecological metagenomes</taxon>
    </lineage>
</organism>
<evidence type="ECO:0000256" key="8">
    <source>
        <dbReference type="SAM" id="Phobius"/>
    </source>
</evidence>
<evidence type="ECO:0000256" key="1">
    <source>
        <dbReference type="ARBA" id="ARBA00004651"/>
    </source>
</evidence>
<proteinExistence type="inferred from homology"/>
<dbReference type="PANTHER" id="PTHR36838:SF1">
    <property type="entry name" value="SLR1864 PROTEIN"/>
    <property type="match status" value="1"/>
</dbReference>
<evidence type="ECO:0000256" key="5">
    <source>
        <dbReference type="ARBA" id="ARBA00022692"/>
    </source>
</evidence>
<comment type="similarity">
    <text evidence="2">Belongs to the auxin efflux carrier (TC 2.A.69) family.</text>
</comment>
<dbReference type="GO" id="GO:0005886">
    <property type="term" value="C:plasma membrane"/>
    <property type="evidence" value="ECO:0007669"/>
    <property type="project" value="UniProtKB-SubCell"/>
</dbReference>
<dbReference type="Pfam" id="PF03547">
    <property type="entry name" value="Mem_trans"/>
    <property type="match status" value="1"/>
</dbReference>
<feature type="transmembrane region" description="Helical" evidence="8">
    <location>
        <begin position="38"/>
        <end position="61"/>
    </location>
</feature>
<gene>
    <name evidence="9" type="ORF">SDC9_156244</name>
</gene>
<dbReference type="InterPro" id="IPR004776">
    <property type="entry name" value="Mem_transp_PIN-like"/>
</dbReference>
<name>A0A645F5P7_9ZZZZ</name>
<keyword evidence="7 8" id="KW-0472">Membrane</keyword>
<keyword evidence="3" id="KW-0813">Transport</keyword>
<comment type="caution">
    <text evidence="9">The sequence shown here is derived from an EMBL/GenBank/DDBJ whole genome shotgun (WGS) entry which is preliminary data.</text>
</comment>
<dbReference type="PANTHER" id="PTHR36838">
    <property type="entry name" value="AUXIN EFFLUX CARRIER FAMILY PROTEIN"/>
    <property type="match status" value="1"/>
</dbReference>
<evidence type="ECO:0000256" key="4">
    <source>
        <dbReference type="ARBA" id="ARBA00022475"/>
    </source>
</evidence>
<evidence type="ECO:0000256" key="3">
    <source>
        <dbReference type="ARBA" id="ARBA00022448"/>
    </source>
</evidence>
<evidence type="ECO:0000256" key="7">
    <source>
        <dbReference type="ARBA" id="ARBA00023136"/>
    </source>
</evidence>
<dbReference type="AlphaFoldDB" id="A0A645F5P7"/>
<comment type="subcellular location">
    <subcellularLocation>
        <location evidence="1">Cell membrane</location>
        <topology evidence="1">Multi-pass membrane protein</topology>
    </subcellularLocation>
</comment>
<sequence length="121" mass="13299">MLILSLKKLGVMTGPLAMIVVGCSLADQELKNIARNYNLIKFAVIKQILLPVLIFFVLRLFCSDDVVWIIVILASMPTAVNLVAFIGERGEDSATAAQAVIVSTLISLPMIPVLLWLMRLF</sequence>
<reference evidence="9" key="1">
    <citation type="submission" date="2019-08" db="EMBL/GenBank/DDBJ databases">
        <authorList>
            <person name="Kucharzyk K."/>
            <person name="Murdoch R.W."/>
            <person name="Higgins S."/>
            <person name="Loffler F."/>
        </authorList>
    </citation>
    <scope>NUCLEOTIDE SEQUENCE</scope>
</reference>
<keyword evidence="6 8" id="KW-1133">Transmembrane helix</keyword>
<evidence type="ECO:0000256" key="6">
    <source>
        <dbReference type="ARBA" id="ARBA00022989"/>
    </source>
</evidence>
<dbReference type="InterPro" id="IPR038770">
    <property type="entry name" value="Na+/solute_symporter_sf"/>
</dbReference>
<dbReference type="Gene3D" id="1.20.1530.20">
    <property type="match status" value="1"/>
</dbReference>
<feature type="transmembrane region" description="Helical" evidence="8">
    <location>
        <begin position="6"/>
        <end position="26"/>
    </location>
</feature>
<feature type="transmembrane region" description="Helical" evidence="8">
    <location>
        <begin position="67"/>
        <end position="87"/>
    </location>
</feature>
<evidence type="ECO:0008006" key="10">
    <source>
        <dbReference type="Google" id="ProtNLM"/>
    </source>
</evidence>
<protein>
    <recommendedName>
        <fullName evidence="10">Membrane transport protein</fullName>
    </recommendedName>
</protein>
<accession>A0A645F5P7</accession>
<keyword evidence="4" id="KW-1003">Cell membrane</keyword>
<evidence type="ECO:0000313" key="9">
    <source>
        <dbReference type="EMBL" id="MPN08956.1"/>
    </source>
</evidence>
<dbReference type="GO" id="GO:0055085">
    <property type="term" value="P:transmembrane transport"/>
    <property type="evidence" value="ECO:0007669"/>
    <property type="project" value="InterPro"/>
</dbReference>
<evidence type="ECO:0000256" key="2">
    <source>
        <dbReference type="ARBA" id="ARBA00010145"/>
    </source>
</evidence>
<dbReference type="EMBL" id="VSSQ01055052">
    <property type="protein sequence ID" value="MPN08956.1"/>
    <property type="molecule type" value="Genomic_DNA"/>
</dbReference>
<keyword evidence="5 8" id="KW-0812">Transmembrane</keyword>
<feature type="transmembrane region" description="Helical" evidence="8">
    <location>
        <begin position="99"/>
        <end position="118"/>
    </location>
</feature>
<dbReference type="PROSITE" id="PS51257">
    <property type="entry name" value="PROKAR_LIPOPROTEIN"/>
    <property type="match status" value="1"/>
</dbReference>